<dbReference type="Proteomes" id="UP000555103">
    <property type="component" value="Unassembled WGS sequence"/>
</dbReference>
<dbReference type="NCBIfam" id="TIGR04183">
    <property type="entry name" value="Por_Secre_tail"/>
    <property type="match status" value="1"/>
</dbReference>
<protein>
    <submittedName>
        <fullName evidence="1">Putative repeat protein (TIGR01451 family)</fullName>
    </submittedName>
</protein>
<accession>A0A840D191</accession>
<gene>
    <name evidence="1" type="ORF">GGR21_004010</name>
</gene>
<organism evidence="1 2">
    <name type="scientific">Dysgonomonas hofstadii</name>
    <dbReference type="NCBI Taxonomy" id="637886"/>
    <lineage>
        <taxon>Bacteria</taxon>
        <taxon>Pseudomonadati</taxon>
        <taxon>Bacteroidota</taxon>
        <taxon>Bacteroidia</taxon>
        <taxon>Bacteroidales</taxon>
        <taxon>Dysgonomonadaceae</taxon>
        <taxon>Dysgonomonas</taxon>
    </lineage>
</organism>
<name>A0A840D191_9BACT</name>
<dbReference type="RefSeq" id="WP_246348129.1">
    <property type="nucleotide sequence ID" value="NZ_JACIEP010000022.1"/>
</dbReference>
<evidence type="ECO:0000313" key="1">
    <source>
        <dbReference type="EMBL" id="MBB4038083.1"/>
    </source>
</evidence>
<proteinExistence type="predicted"/>
<sequence>MKKLYHHKNRVGWKWILLFLFIGITSSFQDIGAQVRVPFTQRTSTYSPDTKVYNIKGDFTMIGNTNLTLRNYSDNGSNNANMDYVDVDGDPNTLNSSSATLTFSTEGGVADPNCSNIIYAGLYWTGRAHNGTSPNAFTIGGSTEDQSNADSFNGYFLSITATDESQGSGTSDGRIAIYTFTPSGGGNTVVFRFRSWNSGNSYQGSVTVQIGNGTETALSGDLTSTSSNNYSFTFNTPYGISSGSQTIFLNSLRKSRTNNNINNNYLASVTSGAKLLNKRQVKLKKAGGSYQTVTANANDIYYPMADDGYMYSAYAEVTDYVKANGLGEYFVADIALQEGNGGGTGFYGGWGLVVVYENSKMKWRDVTLFDGHAYVAGGNYTYELPVSGFNTVQQGPVDVKLGLMAGEGDVGISGDQFKIRNAANSNWVNLSHGDNTTNNFFNSSIYTGGNARNPNLKNNTGLDISMFTLNNDDKSLMSNNQTSTRFEYNSTQDTYIIFCIAMAVDAYIPEVQSENNVISVNDIPYVPGESSTTVYPNDEIEYTVFLKNLGTEAVKNGKIIIPVPFTTTYMSSYAEYFWQGNPSMSGTVTYDPALGGTGSIIWNIGNIPLPVDKDEVLAKLTYRLKVTNDCFILNNASCITVSVDGTTTGTGVTSGVSFTNNKFITGFIKDGSCDGQPIYEPVNFNIDATDYLATSCTVPEGEDPDYYTRRKFKYCGLSAGGTIPFTDVSPNFPKGSKFYSKVNKDVATGIVTPTDDAIQYTSATGFPVGTFGESSIYYAIPPGMYITCYWEFIIIVDQYCSNYWHGTESTNWAIANNWTAKKVPDTGEDIEFATAVNNSNNPAQRDLYLDKDRIIGDLINNSNVDLVITTQNQLTINGTVKDDNSNKGTIVIKSDPDKATGTLIFTNPPNNTTVNAIVEFYNKAYECATCGFYKKQWQYFGIPVQSTDFPYLDPKVETINEWVEPYIYSNKWRPAPYTPDLSLKAFKGYEITNNTNAEPTHIYRFPGILNVGDATVGVTRTLNVDYSGMNLIANSFTAAIPITSAAISHESVELESNTVYLFNIGTRDQWRKLNGGSADGIAAGQYQAVPFNLAGQAGIPDRILSMHTFMLDVTTPGNITLKYDQLVKNDLNESTIKPWKSAQLRSSSSSELPHVIVDVISNESADRVWLFENHNTTTGFDNGWDGYKIKEGELIQAYIPGSDQSDYQIATVPDMNGTVISIRSEAMTNYSISLSVSPEVESRNLFLRDLFTGRNYPVVNDAEYVIAGFNTSKSDRFKIMASTSGIIEDKTESSLINIYVRNNIITINNQSEEDCTAIVYDLMGKLVMKKQVRKNGITEFSGSPSIRQGIYIVKVLGENNSINKTDRVLLR</sequence>
<dbReference type="EMBL" id="JACIEP010000022">
    <property type="protein sequence ID" value="MBB4038083.1"/>
    <property type="molecule type" value="Genomic_DNA"/>
</dbReference>
<dbReference type="InterPro" id="IPR026444">
    <property type="entry name" value="Secre_tail"/>
</dbReference>
<keyword evidence="2" id="KW-1185">Reference proteome</keyword>
<reference evidence="1 2" key="1">
    <citation type="submission" date="2020-08" db="EMBL/GenBank/DDBJ databases">
        <title>Genomic Encyclopedia of Type Strains, Phase IV (KMG-IV): sequencing the most valuable type-strain genomes for metagenomic binning, comparative biology and taxonomic classification.</title>
        <authorList>
            <person name="Goeker M."/>
        </authorList>
    </citation>
    <scope>NUCLEOTIDE SEQUENCE [LARGE SCALE GENOMIC DNA]</scope>
    <source>
        <strain evidence="1 2">DSM 104969</strain>
    </source>
</reference>
<comment type="caution">
    <text evidence="1">The sequence shown here is derived from an EMBL/GenBank/DDBJ whole genome shotgun (WGS) entry which is preliminary data.</text>
</comment>
<evidence type="ECO:0000313" key="2">
    <source>
        <dbReference type="Proteomes" id="UP000555103"/>
    </source>
</evidence>